<feature type="region of interest" description="Disordered" evidence="1">
    <location>
        <begin position="1"/>
        <end position="33"/>
    </location>
</feature>
<feature type="region of interest" description="Disordered" evidence="1">
    <location>
        <begin position="74"/>
        <end position="110"/>
    </location>
</feature>
<evidence type="ECO:0000313" key="2">
    <source>
        <dbReference type="EMBL" id="KAL3345168.1"/>
    </source>
</evidence>
<organism evidence="2 3">
    <name type="scientific">Solanum stoloniferum</name>
    <dbReference type="NCBI Taxonomy" id="62892"/>
    <lineage>
        <taxon>Eukaryota</taxon>
        <taxon>Viridiplantae</taxon>
        <taxon>Streptophyta</taxon>
        <taxon>Embryophyta</taxon>
        <taxon>Tracheophyta</taxon>
        <taxon>Spermatophyta</taxon>
        <taxon>Magnoliopsida</taxon>
        <taxon>eudicotyledons</taxon>
        <taxon>Gunneridae</taxon>
        <taxon>Pentapetalae</taxon>
        <taxon>asterids</taxon>
        <taxon>lamiids</taxon>
        <taxon>Solanales</taxon>
        <taxon>Solanaceae</taxon>
        <taxon>Solanoideae</taxon>
        <taxon>Solaneae</taxon>
        <taxon>Solanum</taxon>
    </lineage>
</organism>
<dbReference type="AlphaFoldDB" id="A0ABD2SMT5"/>
<protein>
    <submittedName>
        <fullName evidence="2">Uncharacterized protein</fullName>
    </submittedName>
</protein>
<evidence type="ECO:0000313" key="3">
    <source>
        <dbReference type="Proteomes" id="UP001627284"/>
    </source>
</evidence>
<proteinExistence type="predicted"/>
<evidence type="ECO:0000256" key="1">
    <source>
        <dbReference type="SAM" id="MobiDB-lite"/>
    </source>
</evidence>
<feature type="compositionally biased region" description="Polar residues" evidence="1">
    <location>
        <begin position="1"/>
        <end position="18"/>
    </location>
</feature>
<dbReference type="EMBL" id="JBJKTR010000014">
    <property type="protein sequence ID" value="KAL3345168.1"/>
    <property type="molecule type" value="Genomic_DNA"/>
</dbReference>
<accession>A0ABD2SMT5</accession>
<gene>
    <name evidence="2" type="ORF">AABB24_024221</name>
</gene>
<keyword evidence="3" id="KW-1185">Reference proteome</keyword>
<feature type="compositionally biased region" description="Basic and acidic residues" evidence="1">
    <location>
        <begin position="86"/>
        <end position="97"/>
    </location>
</feature>
<dbReference type="Proteomes" id="UP001627284">
    <property type="component" value="Unassembled WGS sequence"/>
</dbReference>
<feature type="compositionally biased region" description="Polar residues" evidence="1">
    <location>
        <begin position="98"/>
        <end position="110"/>
    </location>
</feature>
<sequence length="110" mass="12735">MRNSGKSLQYSSKSTIHNKPTLAFSHRKAPKFEQKKRREILALTTMMINLSYKLAQIKTKTKLTSLAINQTQTNANKMNEIPTHPSTRDLRMKEKNRVNSSNQKLRTSFK</sequence>
<reference evidence="2 3" key="1">
    <citation type="submission" date="2024-05" db="EMBL/GenBank/DDBJ databases">
        <title>De novo assembly of an allotetraploid wild potato.</title>
        <authorList>
            <person name="Hosaka A.J."/>
        </authorList>
    </citation>
    <scope>NUCLEOTIDE SEQUENCE [LARGE SCALE GENOMIC DNA]</scope>
    <source>
        <tissue evidence="2">Young leaves</tissue>
    </source>
</reference>
<comment type="caution">
    <text evidence="2">The sequence shown here is derived from an EMBL/GenBank/DDBJ whole genome shotgun (WGS) entry which is preliminary data.</text>
</comment>
<name>A0ABD2SMT5_9SOLN</name>